<feature type="binding site" evidence="6">
    <location>
        <position position="192"/>
    </location>
    <ligand>
        <name>substrate</name>
    </ligand>
</feature>
<feature type="binding site" evidence="6">
    <location>
        <position position="64"/>
    </location>
    <ligand>
        <name>substrate</name>
    </ligand>
</feature>
<comment type="subunit">
    <text evidence="2 6">Homotetramer.</text>
</comment>
<dbReference type="PANTHER" id="PTHR12544">
    <property type="entry name" value="GLUTAMINASE"/>
    <property type="match status" value="1"/>
</dbReference>
<dbReference type="InterPro" id="IPR012338">
    <property type="entry name" value="Beta-lactam/transpept-like"/>
</dbReference>
<dbReference type="PANTHER" id="PTHR12544:SF29">
    <property type="entry name" value="GLUTAMINASE"/>
    <property type="match status" value="1"/>
</dbReference>
<reference evidence="7 8" key="1">
    <citation type="submission" date="2019-01" db="EMBL/GenBank/DDBJ databases">
        <title>Chengkuizengella sp. nov., isolated from deep-sea sediment of East Pacific Ocean.</title>
        <authorList>
            <person name="Yang J."/>
            <person name="Lai Q."/>
            <person name="Shao Z."/>
        </authorList>
    </citation>
    <scope>NUCLEOTIDE SEQUENCE [LARGE SCALE GENOMIC DNA]</scope>
    <source>
        <strain evidence="7 8">YPA3-1-1</strain>
    </source>
</reference>
<feature type="binding site" evidence="6">
    <location>
        <position position="168"/>
    </location>
    <ligand>
        <name>substrate</name>
    </ligand>
</feature>
<evidence type="ECO:0000256" key="3">
    <source>
        <dbReference type="ARBA" id="ARBA00012918"/>
    </source>
</evidence>
<feature type="binding site" evidence="6">
    <location>
        <position position="116"/>
    </location>
    <ligand>
        <name>substrate</name>
    </ligand>
</feature>
<name>A0A6N9Q5C8_9BACL</name>
<dbReference type="AlphaFoldDB" id="A0A6N9Q5C8"/>
<dbReference type="HAMAP" id="MF_00313">
    <property type="entry name" value="Glutaminase"/>
    <property type="match status" value="1"/>
</dbReference>
<dbReference type="OrthoDB" id="9788822at2"/>
<comment type="similarity">
    <text evidence="1 6">Belongs to the glutaminase family.</text>
</comment>
<dbReference type="GO" id="GO:0006537">
    <property type="term" value="P:glutamate biosynthetic process"/>
    <property type="evidence" value="ECO:0007669"/>
    <property type="project" value="TreeGrafter"/>
</dbReference>
<keyword evidence="8" id="KW-1185">Reference proteome</keyword>
<keyword evidence="4 6" id="KW-0378">Hydrolase</keyword>
<evidence type="ECO:0000313" key="7">
    <source>
        <dbReference type="EMBL" id="NBI30048.1"/>
    </source>
</evidence>
<dbReference type="EMBL" id="SIJB01000029">
    <property type="protein sequence ID" value="NBI30048.1"/>
    <property type="molecule type" value="Genomic_DNA"/>
</dbReference>
<protein>
    <recommendedName>
        <fullName evidence="3 6">Glutaminase</fullName>
        <ecNumber evidence="3 6">3.5.1.2</ecNumber>
    </recommendedName>
</protein>
<dbReference type="Proteomes" id="UP000448943">
    <property type="component" value="Unassembled WGS sequence"/>
</dbReference>
<accession>A0A6N9Q5C8</accession>
<dbReference type="RefSeq" id="WP_160646855.1">
    <property type="nucleotide sequence ID" value="NZ_SIJB01000029.1"/>
</dbReference>
<organism evidence="7 8">
    <name type="scientific">Chengkuizengella marina</name>
    <dbReference type="NCBI Taxonomy" id="2507566"/>
    <lineage>
        <taxon>Bacteria</taxon>
        <taxon>Bacillati</taxon>
        <taxon>Bacillota</taxon>
        <taxon>Bacilli</taxon>
        <taxon>Bacillales</taxon>
        <taxon>Paenibacillaceae</taxon>
        <taxon>Chengkuizengella</taxon>
    </lineage>
</organism>
<gene>
    <name evidence="6 7" type="primary">glsA</name>
    <name evidence="7" type="ORF">ERL59_13940</name>
</gene>
<comment type="catalytic activity">
    <reaction evidence="5 6">
        <text>L-glutamine + H2O = L-glutamate + NH4(+)</text>
        <dbReference type="Rhea" id="RHEA:15889"/>
        <dbReference type="ChEBI" id="CHEBI:15377"/>
        <dbReference type="ChEBI" id="CHEBI:28938"/>
        <dbReference type="ChEBI" id="CHEBI:29985"/>
        <dbReference type="ChEBI" id="CHEBI:58359"/>
        <dbReference type="EC" id="3.5.1.2"/>
    </reaction>
</comment>
<dbReference type="Gene3D" id="3.40.710.10">
    <property type="entry name" value="DD-peptidase/beta-lactamase superfamily"/>
    <property type="match status" value="1"/>
</dbReference>
<comment type="caution">
    <text evidence="7">The sequence shown here is derived from an EMBL/GenBank/DDBJ whole genome shotgun (WGS) entry which is preliminary data.</text>
</comment>
<dbReference type="GO" id="GO:0004359">
    <property type="term" value="F:glutaminase activity"/>
    <property type="evidence" value="ECO:0007669"/>
    <property type="project" value="UniProtKB-UniRule"/>
</dbReference>
<dbReference type="InterPro" id="IPR015868">
    <property type="entry name" value="Glutaminase"/>
</dbReference>
<dbReference type="GO" id="GO:0006543">
    <property type="term" value="P:L-glutamine catabolic process"/>
    <property type="evidence" value="ECO:0007669"/>
    <property type="project" value="TreeGrafter"/>
</dbReference>
<evidence type="ECO:0000256" key="1">
    <source>
        <dbReference type="ARBA" id="ARBA00011076"/>
    </source>
</evidence>
<proteinExistence type="inferred from homology"/>
<evidence type="ECO:0000256" key="2">
    <source>
        <dbReference type="ARBA" id="ARBA00011881"/>
    </source>
</evidence>
<feature type="binding site" evidence="6">
    <location>
        <position position="262"/>
    </location>
    <ligand>
        <name>substrate</name>
    </ligand>
</feature>
<dbReference type="FunFam" id="3.40.710.10:FF:000005">
    <property type="entry name" value="Glutaminase"/>
    <property type="match status" value="1"/>
</dbReference>
<sequence>MNVDYSILETLIKESKNHCNEGKVASYIPELSKVPGDLLGITVHEVGKEPVSAGECMPKFTIQSISKVFTLLLALMDRGEKQVFDKVGMEPTGDMYNSLMKLEVVTPGKPFNPMINTGAITVTSFIDGDNVNHRFERILSFIQRISGDHSITYNEKVYRSEDQTAHRNRALAYLLKDNQILEGNVEEHLEVYFKQCSIETSCTNLARMGMILANNGKDPATSEQLIPKRYVQIAKTFMITCGMYNASGEFAIEAGIPAKSGVSGGILSVAPNMGIGVIGPALDYKGNSIAGIRLLTRLSQEWNLSIF</sequence>
<feature type="binding site" evidence="6">
    <location>
        <position position="244"/>
    </location>
    <ligand>
        <name>substrate</name>
    </ligand>
</feature>
<dbReference type="NCBIfam" id="TIGR03814">
    <property type="entry name" value="Gln_ase"/>
    <property type="match status" value="1"/>
</dbReference>
<dbReference type="Pfam" id="PF04960">
    <property type="entry name" value="Glutaminase"/>
    <property type="match status" value="1"/>
</dbReference>
<evidence type="ECO:0000313" key="8">
    <source>
        <dbReference type="Proteomes" id="UP000448943"/>
    </source>
</evidence>
<dbReference type="SUPFAM" id="SSF56601">
    <property type="entry name" value="beta-lactamase/transpeptidase-like"/>
    <property type="match status" value="1"/>
</dbReference>
<evidence type="ECO:0000256" key="5">
    <source>
        <dbReference type="ARBA" id="ARBA00049534"/>
    </source>
</evidence>
<evidence type="ECO:0000256" key="6">
    <source>
        <dbReference type="HAMAP-Rule" id="MF_00313"/>
    </source>
</evidence>
<keyword evidence="6" id="KW-0007">Acetylation</keyword>
<evidence type="ECO:0000256" key="4">
    <source>
        <dbReference type="ARBA" id="ARBA00022801"/>
    </source>
</evidence>
<feature type="binding site" evidence="6">
    <location>
        <position position="161"/>
    </location>
    <ligand>
        <name>substrate</name>
    </ligand>
</feature>
<dbReference type="EC" id="3.5.1.2" evidence="3 6"/>